<keyword evidence="1" id="KW-0812">Transmembrane</keyword>
<keyword evidence="1" id="KW-0472">Membrane</keyword>
<dbReference type="RefSeq" id="WP_091833625.1">
    <property type="nucleotide sequence ID" value="NZ_FPAA01000002.1"/>
</dbReference>
<evidence type="ECO:0000313" key="3">
    <source>
        <dbReference type="Proteomes" id="UP000198660"/>
    </source>
</evidence>
<organism evidence="2 3">
    <name type="scientific">Marininema halotolerans</name>
    <dbReference type="NCBI Taxonomy" id="1155944"/>
    <lineage>
        <taxon>Bacteria</taxon>
        <taxon>Bacillati</taxon>
        <taxon>Bacillota</taxon>
        <taxon>Bacilli</taxon>
        <taxon>Bacillales</taxon>
        <taxon>Thermoactinomycetaceae</taxon>
        <taxon>Marininema</taxon>
    </lineage>
</organism>
<gene>
    <name evidence="2" type="ORF">SAMN05444972_10249</name>
</gene>
<feature type="transmembrane region" description="Helical" evidence="1">
    <location>
        <begin position="78"/>
        <end position="99"/>
    </location>
</feature>
<dbReference type="OrthoDB" id="26941at2"/>
<keyword evidence="3" id="KW-1185">Reference proteome</keyword>
<name>A0A1I6PPE5_9BACL</name>
<accession>A0A1I6PPE5</accession>
<dbReference type="Proteomes" id="UP000198660">
    <property type="component" value="Unassembled WGS sequence"/>
</dbReference>
<evidence type="ECO:0000256" key="1">
    <source>
        <dbReference type="SAM" id="Phobius"/>
    </source>
</evidence>
<dbReference type="EMBL" id="FPAA01000002">
    <property type="protein sequence ID" value="SFS42082.1"/>
    <property type="molecule type" value="Genomic_DNA"/>
</dbReference>
<feature type="transmembrane region" description="Helical" evidence="1">
    <location>
        <begin position="105"/>
        <end position="127"/>
    </location>
</feature>
<reference evidence="3" key="1">
    <citation type="submission" date="2016-10" db="EMBL/GenBank/DDBJ databases">
        <authorList>
            <person name="Varghese N."/>
            <person name="Submissions S."/>
        </authorList>
    </citation>
    <scope>NUCLEOTIDE SEQUENCE [LARGE SCALE GENOMIC DNA]</scope>
    <source>
        <strain evidence="3">DSM 45789</strain>
    </source>
</reference>
<protein>
    <submittedName>
        <fullName evidence="2">Thiosulfate dehydrogenase [quinone] large subunit</fullName>
    </submittedName>
</protein>
<sequence>MNKWNWMGRILMPLIRIGLGISWLKEGIFKIQAQFTMVGLTDAVVHNTVSPPWFKAFMLQFVEPNTALFNFIIPWGEICVGLGLITGILTFPALLSAIFMNLNYWLANMIYIYPIQLMSATLLIWSVKQANSFTIQSLYEYGRNRWRKLKVLGS</sequence>
<keyword evidence="1" id="KW-1133">Transmembrane helix</keyword>
<proteinExistence type="predicted"/>
<dbReference type="AlphaFoldDB" id="A0A1I6PPE5"/>
<dbReference type="PANTHER" id="PTHR39157:SF1">
    <property type="entry name" value="DOXX FAMILY PROTEIN"/>
    <property type="match status" value="1"/>
</dbReference>
<dbReference type="PANTHER" id="PTHR39157">
    <property type="entry name" value="INTEGRAL MEMBRANE PROTEIN-RELATED"/>
    <property type="match status" value="1"/>
</dbReference>
<evidence type="ECO:0000313" key="2">
    <source>
        <dbReference type="EMBL" id="SFS42082.1"/>
    </source>
</evidence>